<dbReference type="EMBL" id="LSBI01000050">
    <property type="protein sequence ID" value="OAQ59489.1"/>
    <property type="molecule type" value="Genomic_DNA"/>
</dbReference>
<dbReference type="Proteomes" id="UP000078340">
    <property type="component" value="Unassembled WGS sequence"/>
</dbReference>
<name>A0A179F313_PURLI</name>
<dbReference type="Pfam" id="PF19343">
    <property type="entry name" value="HAM1_N"/>
    <property type="match status" value="1"/>
</dbReference>
<proteinExistence type="predicted"/>
<organism evidence="2 3">
    <name type="scientific">Purpureocillium lilacinum</name>
    <name type="common">Paecilomyces lilacinus</name>
    <dbReference type="NCBI Taxonomy" id="33203"/>
    <lineage>
        <taxon>Eukaryota</taxon>
        <taxon>Fungi</taxon>
        <taxon>Dikarya</taxon>
        <taxon>Ascomycota</taxon>
        <taxon>Pezizomycotina</taxon>
        <taxon>Sordariomycetes</taxon>
        <taxon>Hypocreomycetidae</taxon>
        <taxon>Hypocreales</taxon>
        <taxon>Ophiocordycipitaceae</taxon>
        <taxon>Purpureocillium</taxon>
    </lineage>
</organism>
<accession>A0A179F313</accession>
<evidence type="ECO:0000259" key="1">
    <source>
        <dbReference type="Pfam" id="PF19343"/>
    </source>
</evidence>
<protein>
    <recommendedName>
        <fullName evidence="1">HAM1-like N-terminal domain-containing protein</fullName>
    </recommendedName>
</protein>
<gene>
    <name evidence="2" type="ORF">VFPFJ_11578</name>
</gene>
<evidence type="ECO:0000313" key="3">
    <source>
        <dbReference type="Proteomes" id="UP000078340"/>
    </source>
</evidence>
<reference evidence="2 3" key="1">
    <citation type="submission" date="2016-02" db="EMBL/GenBank/DDBJ databases">
        <title>Biosynthesis of antibiotic leucinostatins and their inhibition on Phytophthora in bio-control Purpureocillium lilacinum.</title>
        <authorList>
            <person name="Wang G."/>
            <person name="Liu Z."/>
            <person name="Lin R."/>
            <person name="Li E."/>
            <person name="Mao Z."/>
            <person name="Ling J."/>
            <person name="Yin W."/>
            <person name="Xie B."/>
        </authorList>
    </citation>
    <scope>NUCLEOTIDE SEQUENCE [LARGE SCALE GENOMIC DNA]</scope>
    <source>
        <strain evidence="2">PLFJ-1</strain>
    </source>
</reference>
<comment type="caution">
    <text evidence="2">The sequence shown here is derived from an EMBL/GenBank/DDBJ whole genome shotgun (WGS) entry which is preliminary data.</text>
</comment>
<dbReference type="InterPro" id="IPR045967">
    <property type="entry name" value="HAM1-like_N"/>
</dbReference>
<feature type="domain" description="HAM1-like N-terminal" evidence="1">
    <location>
        <begin position="3"/>
        <end position="40"/>
    </location>
</feature>
<dbReference type="AlphaFoldDB" id="A0A179F313"/>
<sequence length="47" mass="5047">MAATVNKPTDIKQKEADINRKVQIYGMVSAFSRGKVPSNDHGSPTAS</sequence>
<evidence type="ECO:0000313" key="2">
    <source>
        <dbReference type="EMBL" id="OAQ59489.1"/>
    </source>
</evidence>